<dbReference type="GeneID" id="36396211"/>
<accession>A0A0P1ASL0</accession>
<protein>
    <submittedName>
        <fullName evidence="1">Uncharacterized protein</fullName>
    </submittedName>
</protein>
<dbReference type="RefSeq" id="XP_024581191.1">
    <property type="nucleotide sequence ID" value="XM_024730966.1"/>
</dbReference>
<organism evidence="1 2">
    <name type="scientific">Plasmopara halstedii</name>
    <name type="common">Downy mildew of sunflower</name>
    <dbReference type="NCBI Taxonomy" id="4781"/>
    <lineage>
        <taxon>Eukaryota</taxon>
        <taxon>Sar</taxon>
        <taxon>Stramenopiles</taxon>
        <taxon>Oomycota</taxon>
        <taxon>Peronosporomycetes</taxon>
        <taxon>Peronosporales</taxon>
        <taxon>Peronosporaceae</taxon>
        <taxon>Plasmopara</taxon>
    </lineage>
</organism>
<keyword evidence="2" id="KW-1185">Reference proteome</keyword>
<proteinExistence type="predicted"/>
<evidence type="ECO:0000313" key="2">
    <source>
        <dbReference type="Proteomes" id="UP000054928"/>
    </source>
</evidence>
<dbReference type="AlphaFoldDB" id="A0A0P1ASL0"/>
<sequence length="90" mass="10139">MNSPNAEALMSRVIIGLETFRATPDLQSVAEDLERLIVVKPTYKFLVFQNWIITTVRKMLFAFSLTSGKKSTMNLHIFGCGLTTSKRTGR</sequence>
<dbReference type="Proteomes" id="UP000054928">
    <property type="component" value="Unassembled WGS sequence"/>
</dbReference>
<evidence type="ECO:0000313" key="1">
    <source>
        <dbReference type="EMBL" id="CEG44822.1"/>
    </source>
</evidence>
<reference evidence="2" key="1">
    <citation type="submission" date="2014-09" db="EMBL/GenBank/DDBJ databases">
        <authorList>
            <person name="Sharma Rahul"/>
            <person name="Thines Marco"/>
        </authorList>
    </citation>
    <scope>NUCLEOTIDE SEQUENCE [LARGE SCALE GENOMIC DNA]</scope>
</reference>
<name>A0A0P1ASL0_PLAHL</name>
<dbReference type="EMBL" id="CCYD01001336">
    <property type="protein sequence ID" value="CEG44822.1"/>
    <property type="molecule type" value="Genomic_DNA"/>
</dbReference>